<dbReference type="EMBL" id="QRHL01000026">
    <property type="protein sequence ID" value="RHF70430.1"/>
    <property type="molecule type" value="Genomic_DNA"/>
</dbReference>
<evidence type="ECO:0000256" key="9">
    <source>
        <dbReference type="SAM" id="Phobius"/>
    </source>
</evidence>
<accession>A0A414PPH7</accession>
<feature type="transmembrane region" description="Helical" evidence="9">
    <location>
        <begin position="237"/>
        <end position="267"/>
    </location>
</feature>
<evidence type="ECO:0000259" key="10">
    <source>
        <dbReference type="Pfam" id="PF03553"/>
    </source>
</evidence>
<feature type="transmembrane region" description="Helical" evidence="9">
    <location>
        <begin position="69"/>
        <end position="91"/>
    </location>
</feature>
<keyword evidence="3" id="KW-0050">Antiport</keyword>
<organism evidence="11 12">
    <name type="scientific">Fusobacterium mortiferum</name>
    <dbReference type="NCBI Taxonomy" id="850"/>
    <lineage>
        <taxon>Bacteria</taxon>
        <taxon>Fusobacteriati</taxon>
        <taxon>Fusobacteriota</taxon>
        <taxon>Fusobacteriia</taxon>
        <taxon>Fusobacteriales</taxon>
        <taxon>Fusobacteriaceae</taxon>
        <taxon>Fusobacterium</taxon>
    </lineage>
</organism>
<evidence type="ECO:0000256" key="4">
    <source>
        <dbReference type="ARBA" id="ARBA00022475"/>
    </source>
</evidence>
<keyword evidence="7 9" id="KW-0472">Membrane</keyword>
<keyword evidence="5 9" id="KW-0812">Transmembrane</keyword>
<protein>
    <submittedName>
        <fullName evidence="11">Na+/H+ antiporter NhaC family protein</fullName>
    </submittedName>
</protein>
<keyword evidence="6 9" id="KW-1133">Transmembrane helix</keyword>
<gene>
    <name evidence="11" type="ORF">DW663_10825</name>
</gene>
<feature type="transmembrane region" description="Helical" evidence="9">
    <location>
        <begin position="7"/>
        <end position="28"/>
    </location>
</feature>
<dbReference type="GeneID" id="62762259"/>
<feature type="domain" description="Na+/H+ antiporter NhaC-like C-terminal" evidence="10">
    <location>
        <begin position="13"/>
        <end position="218"/>
    </location>
</feature>
<dbReference type="InterPro" id="IPR052180">
    <property type="entry name" value="NhaC_Na-H+_Antiporter"/>
</dbReference>
<name>A0A414PPH7_FUSMR</name>
<dbReference type="RefSeq" id="WP_005885952.1">
    <property type="nucleotide sequence ID" value="NZ_CABMMQ010000005.1"/>
</dbReference>
<feature type="domain" description="Na+/H+ antiporter NhaC-like C-terminal" evidence="10">
    <location>
        <begin position="236"/>
        <end position="427"/>
    </location>
</feature>
<feature type="transmembrane region" description="Helical" evidence="9">
    <location>
        <begin position="111"/>
        <end position="132"/>
    </location>
</feature>
<dbReference type="GO" id="GO:0015297">
    <property type="term" value="F:antiporter activity"/>
    <property type="evidence" value="ECO:0007669"/>
    <property type="project" value="UniProtKB-KW"/>
</dbReference>
<evidence type="ECO:0000256" key="5">
    <source>
        <dbReference type="ARBA" id="ARBA00022692"/>
    </source>
</evidence>
<evidence type="ECO:0000256" key="2">
    <source>
        <dbReference type="ARBA" id="ARBA00022448"/>
    </source>
</evidence>
<sequence length="443" mass="46923">MEERKYGAISFLPLIIFLALYIGSGLYFTFMGAESAFSKFPRHVALLIGIVIALLMNKTMKLDKKIDIFCENAGNSGVIIIGLIYLLAGGFQGAAKAMGGVESVVNMGLTFIPSSLLVPGVFAISSFISTAIGTSMGTVAAMAPIAIGVAEAANLNLPLTCAAVIGGAYFGDNLSMISDTTISAAKGVGSEMKDKFRMNFLIALPAAIVAIIMYWALGGTGVITGEHNFEIIRVIPYIIVLGAALAGFNVCGVLFTGIVMSGLIGIFEGTITILEWVQAIGSGMSDMFSITIVAILISGLIGLIKYYGGVDWLVNSIVSRIKERKDAEYGIGLLSGLLSAALVNNTIAIIISAPIAKEIGKTYHIAPKRLASLIDIFACAFLALTPYDGGMLIVTGLVDVSPLAVLKYSFYIFALIIATCITIQFGLLRTEEEKRYLKENNLK</sequence>
<dbReference type="InterPro" id="IPR018461">
    <property type="entry name" value="Na/H_Antiport_NhaC-like_C"/>
</dbReference>
<dbReference type="PANTHER" id="PTHR33451">
    <property type="entry name" value="MALATE-2H(+)/NA(+)-LACTATE ANTIPORTER"/>
    <property type="match status" value="1"/>
</dbReference>
<feature type="transmembrane region" description="Helical" evidence="9">
    <location>
        <begin position="200"/>
        <end position="217"/>
    </location>
</feature>
<evidence type="ECO:0000313" key="11">
    <source>
        <dbReference type="EMBL" id="RHF70430.1"/>
    </source>
</evidence>
<dbReference type="GO" id="GO:0005886">
    <property type="term" value="C:plasma membrane"/>
    <property type="evidence" value="ECO:0007669"/>
    <property type="project" value="UniProtKB-SubCell"/>
</dbReference>
<evidence type="ECO:0000256" key="1">
    <source>
        <dbReference type="ARBA" id="ARBA00004651"/>
    </source>
</evidence>
<keyword evidence="4" id="KW-1003">Cell membrane</keyword>
<feature type="transmembrane region" description="Helical" evidence="9">
    <location>
        <begin position="410"/>
        <end position="428"/>
    </location>
</feature>
<dbReference type="Proteomes" id="UP000284676">
    <property type="component" value="Unassembled WGS sequence"/>
</dbReference>
<dbReference type="Pfam" id="PF03553">
    <property type="entry name" value="Na_H_antiporter"/>
    <property type="match status" value="2"/>
</dbReference>
<feature type="transmembrane region" description="Helical" evidence="9">
    <location>
        <begin position="373"/>
        <end position="398"/>
    </location>
</feature>
<comment type="caution">
    <text evidence="11">The sequence shown here is derived from an EMBL/GenBank/DDBJ whole genome shotgun (WGS) entry which is preliminary data.</text>
</comment>
<dbReference type="PANTHER" id="PTHR33451:SF5">
    <property type="entry name" value="NA+_H+ ANTIPORTER"/>
    <property type="match status" value="1"/>
</dbReference>
<evidence type="ECO:0000256" key="3">
    <source>
        <dbReference type="ARBA" id="ARBA00022449"/>
    </source>
</evidence>
<evidence type="ECO:0000256" key="8">
    <source>
        <dbReference type="ARBA" id="ARBA00038435"/>
    </source>
</evidence>
<proteinExistence type="inferred from homology"/>
<evidence type="ECO:0000313" key="12">
    <source>
        <dbReference type="Proteomes" id="UP000284676"/>
    </source>
</evidence>
<feature type="transmembrane region" description="Helical" evidence="9">
    <location>
        <begin position="329"/>
        <end position="352"/>
    </location>
</feature>
<comment type="similarity">
    <text evidence="8">Belongs to the NhaC Na(+)/H(+) (TC 2.A.35) antiporter family.</text>
</comment>
<keyword evidence="2" id="KW-0813">Transport</keyword>
<feature type="transmembrane region" description="Helical" evidence="9">
    <location>
        <begin position="288"/>
        <end position="309"/>
    </location>
</feature>
<feature type="transmembrane region" description="Helical" evidence="9">
    <location>
        <begin position="40"/>
        <end position="57"/>
    </location>
</feature>
<evidence type="ECO:0000256" key="6">
    <source>
        <dbReference type="ARBA" id="ARBA00022989"/>
    </source>
</evidence>
<reference evidence="11 12" key="1">
    <citation type="submission" date="2018-08" db="EMBL/GenBank/DDBJ databases">
        <title>A genome reference for cultivated species of the human gut microbiota.</title>
        <authorList>
            <person name="Zou Y."/>
            <person name="Xue W."/>
            <person name="Luo G."/>
        </authorList>
    </citation>
    <scope>NUCLEOTIDE SEQUENCE [LARGE SCALE GENOMIC DNA]</scope>
    <source>
        <strain evidence="11 12">AM25-1</strain>
    </source>
</reference>
<dbReference type="AlphaFoldDB" id="A0A414PPH7"/>
<comment type="subcellular location">
    <subcellularLocation>
        <location evidence="1">Cell membrane</location>
        <topology evidence="1">Multi-pass membrane protein</topology>
    </subcellularLocation>
</comment>
<evidence type="ECO:0000256" key="7">
    <source>
        <dbReference type="ARBA" id="ARBA00023136"/>
    </source>
</evidence>